<feature type="transmembrane region" description="Helical" evidence="1">
    <location>
        <begin position="425"/>
        <end position="446"/>
    </location>
</feature>
<gene>
    <name evidence="2" type="ORF">H4W31_005660</name>
</gene>
<feature type="transmembrane region" description="Helical" evidence="1">
    <location>
        <begin position="38"/>
        <end position="57"/>
    </location>
</feature>
<protein>
    <submittedName>
        <fullName evidence="2">Uncharacterized protein</fullName>
    </submittedName>
</protein>
<dbReference type="Proteomes" id="UP000649753">
    <property type="component" value="Unassembled WGS sequence"/>
</dbReference>
<keyword evidence="3" id="KW-1185">Reference proteome</keyword>
<dbReference type="Gene3D" id="2.130.10.10">
    <property type="entry name" value="YVTN repeat-like/Quinoprotein amine dehydrogenase"/>
    <property type="match status" value="1"/>
</dbReference>
<evidence type="ECO:0000256" key="1">
    <source>
        <dbReference type="SAM" id="Phobius"/>
    </source>
</evidence>
<comment type="caution">
    <text evidence="2">The sequence shown here is derived from an EMBL/GenBank/DDBJ whole genome shotgun (WGS) entry which is preliminary data.</text>
</comment>
<accession>A0A927R0B7</accession>
<name>A0A927R0B7_9ACTN</name>
<reference evidence="2" key="1">
    <citation type="submission" date="2020-10" db="EMBL/GenBank/DDBJ databases">
        <title>Sequencing the genomes of 1000 actinobacteria strains.</title>
        <authorList>
            <person name="Klenk H.-P."/>
        </authorList>
    </citation>
    <scope>NUCLEOTIDE SEQUENCE</scope>
    <source>
        <strain evidence="2">DSM 46832</strain>
    </source>
</reference>
<proteinExistence type="predicted"/>
<dbReference type="SUPFAM" id="SSF82171">
    <property type="entry name" value="DPP6 N-terminal domain-like"/>
    <property type="match status" value="1"/>
</dbReference>
<evidence type="ECO:0000313" key="2">
    <source>
        <dbReference type="EMBL" id="MBE1490022.1"/>
    </source>
</evidence>
<dbReference type="InterPro" id="IPR015943">
    <property type="entry name" value="WD40/YVTN_repeat-like_dom_sf"/>
</dbReference>
<dbReference type="EMBL" id="JADBEB010000001">
    <property type="protein sequence ID" value="MBE1490022.1"/>
    <property type="molecule type" value="Genomic_DNA"/>
</dbReference>
<dbReference type="RefSeq" id="WP_192769381.1">
    <property type="nucleotide sequence ID" value="NZ_JADBEB010000001.1"/>
</dbReference>
<organism evidence="2 3">
    <name type="scientific">Plantactinospora soyae</name>
    <dbReference type="NCBI Taxonomy" id="1544732"/>
    <lineage>
        <taxon>Bacteria</taxon>
        <taxon>Bacillati</taxon>
        <taxon>Actinomycetota</taxon>
        <taxon>Actinomycetes</taxon>
        <taxon>Micromonosporales</taxon>
        <taxon>Micromonosporaceae</taxon>
        <taxon>Plantactinospora</taxon>
    </lineage>
</organism>
<dbReference type="AlphaFoldDB" id="A0A927R0B7"/>
<keyword evidence="1" id="KW-0812">Transmembrane</keyword>
<keyword evidence="1" id="KW-1133">Transmembrane helix</keyword>
<evidence type="ECO:0000313" key="3">
    <source>
        <dbReference type="Proteomes" id="UP000649753"/>
    </source>
</evidence>
<sequence length="471" mass="49783">MTSRLSEAPHDLADGVPAAAVPEGSFDRARARHRRRRAAVAGTIAVGVLLLGTGYALRPTAVPWSAAADSTAPGLPTRLVDPPLRTATVAESAPGAAAMLFGGPMVRDGWNENRMGVLAADADRYRALAPSERQTAGFGALLSPDGRYVWAGGSLYDLTSGRSTPAGMDGYPLAFAPDGKRLAYAEPDTFTPPNTYATPYVGLYDRERRADVLRVRVDTAWVPPGQAAVSPDGAELAVQVRDEVWLTRVADADSDGTADPYRRLPLNGGRLPGAGSWLPDGRAVATLTRSTCTDCPIPSYPRSWRLETRTVADGTVVPGSAFPDVRSASYVHLVGWRSADEAVALVGVPGPTAVDRPQTHDIASSPYQEDGTVAVHLVLLRRGAATPEVLFRTPAGITELTVAASLAVDGAVRESGRPDFGPAPLWLVAAGAVLVAIVGATGQFLLRYLRRRRHRAVPALDRTSTGRRPGR</sequence>
<keyword evidence="1" id="KW-0472">Membrane</keyword>